<dbReference type="Proteomes" id="UP000321595">
    <property type="component" value="Chromosome"/>
</dbReference>
<dbReference type="OrthoDB" id="9788090at2"/>
<evidence type="ECO:0000259" key="2">
    <source>
        <dbReference type="PROSITE" id="PS50110"/>
    </source>
</evidence>
<dbReference type="Pfam" id="PF00072">
    <property type="entry name" value="Response_reg"/>
    <property type="match status" value="1"/>
</dbReference>
<keyword evidence="4" id="KW-1185">Reference proteome</keyword>
<dbReference type="RefSeq" id="WP_146962568.1">
    <property type="nucleotide sequence ID" value="NZ_CP042467.1"/>
</dbReference>
<accession>A0A5B8XUU8</accession>
<evidence type="ECO:0000313" key="3">
    <source>
        <dbReference type="EMBL" id="QED29335.1"/>
    </source>
</evidence>
<sequence length="118" mass="12718">MHKTRVLVVDDSELICEMLKMVCESLGTEVQTFESATDVPDKDAADWIISDVNLPGVVDQDPVKTYRSKGIVGRVILISGRAQAELDEMAENTGAAGALSKDLGMMGMSAKLAELFEV</sequence>
<feature type="domain" description="Response regulatory" evidence="2">
    <location>
        <begin position="5"/>
        <end position="116"/>
    </location>
</feature>
<protein>
    <submittedName>
        <fullName evidence="3">Response regulator</fullName>
    </submittedName>
</protein>
<dbReference type="SMART" id="SM00448">
    <property type="entry name" value="REC"/>
    <property type="match status" value="1"/>
</dbReference>
<evidence type="ECO:0000313" key="4">
    <source>
        <dbReference type="Proteomes" id="UP000321595"/>
    </source>
</evidence>
<dbReference type="InterPro" id="IPR011006">
    <property type="entry name" value="CheY-like_superfamily"/>
</dbReference>
<dbReference type="SUPFAM" id="SSF52172">
    <property type="entry name" value="CheY-like"/>
    <property type="match status" value="1"/>
</dbReference>
<reference evidence="3 4" key="1">
    <citation type="submission" date="2019-08" db="EMBL/GenBank/DDBJ databases">
        <authorList>
            <person name="Liang Q."/>
        </authorList>
    </citation>
    <scope>NUCLEOTIDE SEQUENCE [LARGE SCALE GENOMIC DNA]</scope>
    <source>
        <strain evidence="3 4">V1718</strain>
    </source>
</reference>
<feature type="modified residue" description="4-aspartylphosphate" evidence="1">
    <location>
        <position position="51"/>
    </location>
</feature>
<dbReference type="GO" id="GO:0000160">
    <property type="term" value="P:phosphorelay signal transduction system"/>
    <property type="evidence" value="ECO:0007669"/>
    <property type="project" value="InterPro"/>
</dbReference>
<dbReference type="PROSITE" id="PS50110">
    <property type="entry name" value="RESPONSE_REGULATORY"/>
    <property type="match status" value="1"/>
</dbReference>
<dbReference type="AlphaFoldDB" id="A0A5B8XUU8"/>
<dbReference type="CDD" id="cd00156">
    <property type="entry name" value="REC"/>
    <property type="match status" value="1"/>
</dbReference>
<name>A0A5B8XUU8_9DELT</name>
<dbReference type="InterPro" id="IPR001789">
    <property type="entry name" value="Sig_transdc_resp-reg_receiver"/>
</dbReference>
<organism evidence="3 4">
    <name type="scientific">Microvenator marinus</name>
    <dbReference type="NCBI Taxonomy" id="2600177"/>
    <lineage>
        <taxon>Bacteria</taxon>
        <taxon>Deltaproteobacteria</taxon>
        <taxon>Bradymonadales</taxon>
        <taxon>Microvenatoraceae</taxon>
        <taxon>Microvenator</taxon>
    </lineage>
</organism>
<keyword evidence="1" id="KW-0597">Phosphoprotein</keyword>
<gene>
    <name evidence="3" type="ORF">FRD01_19275</name>
</gene>
<dbReference type="Gene3D" id="3.40.50.2300">
    <property type="match status" value="1"/>
</dbReference>
<dbReference type="KEGG" id="bbae:FRD01_19275"/>
<evidence type="ECO:0000256" key="1">
    <source>
        <dbReference type="PROSITE-ProRule" id="PRU00169"/>
    </source>
</evidence>
<proteinExistence type="predicted"/>
<dbReference type="EMBL" id="CP042467">
    <property type="protein sequence ID" value="QED29335.1"/>
    <property type="molecule type" value="Genomic_DNA"/>
</dbReference>